<dbReference type="AlphaFoldDB" id="A0A0G0AQB8"/>
<keyword evidence="2" id="KW-0808">Transferase</keyword>
<sequence>MRIAFLCPIKRPILPDTTVSRNRVIVDIASELIKRGHEVTLFASSDSNLPGAKIIGVIPKGLNFLPEAENPFYQHTSYLTQMIEEAVLRQGEFDLIHNHMFPEYLALLALNDFKIPLLTTVHSQMVPETVATLKQFPQAHMVAISESAKKMAGMESLIVVHNSIDTQLFIPVDGPKDYLLAVGRMSKAKDASGNFLDPKGISNSIAVAEKLNMKLKIVGNCEDPMFFEIKTPKRL</sequence>
<feature type="domain" description="Glycosyltransferase subfamily 4-like N-terminal" evidence="1">
    <location>
        <begin position="23"/>
        <end position="166"/>
    </location>
</feature>
<dbReference type="PATRIC" id="fig|1618434.3.peg.454"/>
<dbReference type="GO" id="GO:0016740">
    <property type="term" value="F:transferase activity"/>
    <property type="evidence" value="ECO:0007669"/>
    <property type="project" value="UniProtKB-KW"/>
</dbReference>
<dbReference type="EMBL" id="LBPN01000015">
    <property type="protein sequence ID" value="KKP59034.1"/>
    <property type="molecule type" value="Genomic_DNA"/>
</dbReference>
<evidence type="ECO:0000313" key="3">
    <source>
        <dbReference type="Proteomes" id="UP000034176"/>
    </source>
</evidence>
<dbReference type="InterPro" id="IPR028098">
    <property type="entry name" value="Glyco_trans_4-like_N"/>
</dbReference>
<gene>
    <name evidence="2" type="ORF">UR52_C0015G0010</name>
</gene>
<accession>A0A0G0AQB8</accession>
<evidence type="ECO:0000313" key="2">
    <source>
        <dbReference type="EMBL" id="KKP59034.1"/>
    </source>
</evidence>
<protein>
    <submittedName>
        <fullName evidence="2">Glycosyltransferase</fullName>
    </submittedName>
</protein>
<evidence type="ECO:0000259" key="1">
    <source>
        <dbReference type="Pfam" id="PF13439"/>
    </source>
</evidence>
<dbReference type="Proteomes" id="UP000034176">
    <property type="component" value="Unassembled WGS sequence"/>
</dbReference>
<dbReference type="Gene3D" id="3.40.50.2000">
    <property type="entry name" value="Glycogen Phosphorylase B"/>
    <property type="match status" value="1"/>
</dbReference>
<organism evidence="2 3">
    <name type="scientific">Candidatus Gottesmanbacteria bacterium GW2011_GWA1_34_13</name>
    <dbReference type="NCBI Taxonomy" id="1618434"/>
    <lineage>
        <taxon>Bacteria</taxon>
        <taxon>Candidatus Gottesmaniibacteriota</taxon>
    </lineage>
</organism>
<name>A0A0G0AQB8_9BACT</name>
<dbReference type="STRING" id="1618434.UR52_C0015G0010"/>
<dbReference type="SUPFAM" id="SSF53756">
    <property type="entry name" value="UDP-Glycosyltransferase/glycogen phosphorylase"/>
    <property type="match status" value="1"/>
</dbReference>
<comment type="caution">
    <text evidence="2">The sequence shown here is derived from an EMBL/GenBank/DDBJ whole genome shotgun (WGS) entry which is preliminary data.</text>
</comment>
<dbReference type="Pfam" id="PF13439">
    <property type="entry name" value="Glyco_transf_4"/>
    <property type="match status" value="1"/>
</dbReference>
<reference evidence="2 3" key="1">
    <citation type="journal article" date="2015" name="Nature">
        <title>rRNA introns, odd ribosomes, and small enigmatic genomes across a large radiation of phyla.</title>
        <authorList>
            <person name="Brown C.T."/>
            <person name="Hug L.A."/>
            <person name="Thomas B.C."/>
            <person name="Sharon I."/>
            <person name="Castelle C.J."/>
            <person name="Singh A."/>
            <person name="Wilkins M.J."/>
            <person name="Williams K.H."/>
            <person name="Banfield J.F."/>
        </authorList>
    </citation>
    <scope>NUCLEOTIDE SEQUENCE [LARGE SCALE GENOMIC DNA]</scope>
</reference>
<proteinExistence type="predicted"/>